<organism evidence="1 2">
    <name type="scientific">Bifidobacterium bifidum (strain PRL2010)</name>
    <dbReference type="NCBI Taxonomy" id="702459"/>
    <lineage>
        <taxon>Bacteria</taxon>
        <taxon>Bacillati</taxon>
        <taxon>Actinomycetota</taxon>
        <taxon>Actinomycetes</taxon>
        <taxon>Bifidobacteriales</taxon>
        <taxon>Bifidobacteriaceae</taxon>
        <taxon>Bifidobacterium</taxon>
    </lineage>
</organism>
<dbReference type="HOGENOM" id="CLU_2491580_0_0_11"/>
<gene>
    <name evidence="1" type="ordered locus">BBPR_0912</name>
</gene>
<sequence>MEATMSAASERMTRLSLESLKVVEGLNPDIEEDAMEEIDCGEWDGAIMDALDLAHDRKDLWPKFPEEVKAMTRDPEWPDLHRFAYMFDRT</sequence>
<dbReference type="AlphaFoldDB" id="A0A0H3ECI5"/>
<evidence type="ECO:0000313" key="1">
    <source>
        <dbReference type="EMBL" id="ADP35989.1"/>
    </source>
</evidence>
<reference evidence="1 2" key="1">
    <citation type="journal article" date="2010" name="Proc. Natl. Acad. Sci. U.S.A.">
        <title>Genome analysis of Bifidobacterium bifidum PRL2010 reveals metabolic pathways for host-derived glycan foraging.</title>
        <authorList>
            <person name="Turroni F."/>
            <person name="Bottacini F."/>
            <person name="Foroni E."/>
            <person name="Mulder I."/>
            <person name="Kim J.H."/>
            <person name="Zomer A."/>
            <person name="Sanchez B."/>
            <person name="Bidossi A."/>
            <person name="Ferrarini A."/>
            <person name="Giubellini V."/>
            <person name="Delledonne M."/>
            <person name="Henrissat B."/>
            <person name="Coutinho P."/>
            <person name="Oggioni M."/>
            <person name="Fitzgerald G.F."/>
            <person name="Mills D."/>
            <person name="Margolles A."/>
            <person name="Kelly D."/>
            <person name="van Sinderen D."/>
            <person name="Ventura M."/>
        </authorList>
    </citation>
    <scope>NUCLEOTIDE SEQUENCE [LARGE SCALE GENOMIC DNA]</scope>
    <source>
        <strain evidence="1 2">PRL2010</strain>
    </source>
</reference>
<protein>
    <submittedName>
        <fullName evidence="1">Uncharacterized protein</fullName>
    </submittedName>
</protein>
<accession>A0A0H3ECI5</accession>
<dbReference type="eggNOG" id="ENOG5031W44">
    <property type="taxonomic scope" value="Bacteria"/>
</dbReference>
<dbReference type="PATRIC" id="fig|702459.3.peg.941"/>
<name>A0A0H3ECI5_BIFBP</name>
<dbReference type="EMBL" id="CP001840">
    <property type="protein sequence ID" value="ADP35989.1"/>
    <property type="molecule type" value="Genomic_DNA"/>
</dbReference>
<proteinExistence type="predicted"/>
<evidence type="ECO:0000313" key="2">
    <source>
        <dbReference type="Proteomes" id="UP000002312"/>
    </source>
</evidence>
<dbReference type="KEGG" id="bbp:BBPR_0912"/>
<dbReference type="Proteomes" id="UP000002312">
    <property type="component" value="Chromosome"/>
</dbReference>